<accession>Q5BQS2</accession>
<protein>
    <submittedName>
        <fullName evidence="1">SJCHGC09829 protein</fullName>
    </submittedName>
</protein>
<sequence length="77" mass="8755">MVSGQQTFNILRRQLLINTCTLLRMFAVVLHVSAPYRRTDLTFELKSLTLMLVDSCLESHTFFNCRNAALALPILAL</sequence>
<organism evidence="1">
    <name type="scientific">Schistosoma japonicum</name>
    <name type="common">Blood fluke</name>
    <dbReference type="NCBI Taxonomy" id="6182"/>
    <lineage>
        <taxon>Eukaryota</taxon>
        <taxon>Metazoa</taxon>
        <taxon>Spiralia</taxon>
        <taxon>Lophotrochozoa</taxon>
        <taxon>Platyhelminthes</taxon>
        <taxon>Trematoda</taxon>
        <taxon>Digenea</taxon>
        <taxon>Strigeidida</taxon>
        <taxon>Schistosomatoidea</taxon>
        <taxon>Schistosomatidae</taxon>
        <taxon>Schistosoma</taxon>
    </lineage>
</organism>
<reference evidence="1" key="1">
    <citation type="submission" date="2005-01" db="EMBL/GenBank/DDBJ databases">
        <authorList>
            <person name="Han Z."/>
        </authorList>
    </citation>
    <scope>NUCLEOTIDE SEQUENCE</scope>
</reference>
<dbReference type="EMBL" id="AY915893">
    <property type="protein sequence ID" value="AAX31114.1"/>
    <property type="molecule type" value="mRNA"/>
</dbReference>
<name>Q5BQS2_SCHJA</name>
<reference evidence="1" key="2">
    <citation type="journal article" date="2006" name="PLoS Pathog.">
        <title>New perspectives on host-parasite interplay by comparative transcriptomic and proteomic analyses of Schistosoma japonicum.</title>
        <authorList>
            <person name="Liu F."/>
            <person name="Lu J."/>
            <person name="Hu W."/>
            <person name="Wang S.Y."/>
            <person name="Cui S.J."/>
            <person name="Chi M."/>
            <person name="Yan Q."/>
            <person name="Wang X.R."/>
            <person name="Song H.D."/>
            <person name="Xu X.N."/>
            <person name="Wang J.J."/>
            <person name="Zhang X.L."/>
            <person name="Zhang X."/>
            <person name="Wang Z.Q."/>
            <person name="Xue C.L."/>
            <person name="Brindley P.J."/>
            <person name="McManus D.P."/>
            <person name="Yang P.Y."/>
            <person name="Feng Z."/>
            <person name="Chen Z."/>
            <person name="Han Z.G."/>
        </authorList>
    </citation>
    <scope>NUCLEOTIDE SEQUENCE</scope>
</reference>
<proteinExistence type="evidence at transcript level"/>
<dbReference type="AlphaFoldDB" id="Q5BQS2"/>
<evidence type="ECO:0000313" key="1">
    <source>
        <dbReference type="EMBL" id="AAX31114.1"/>
    </source>
</evidence>